<evidence type="ECO:0000313" key="2">
    <source>
        <dbReference type="EMBL" id="TKA25892.1"/>
    </source>
</evidence>
<feature type="compositionally biased region" description="Basic and acidic residues" evidence="1">
    <location>
        <begin position="609"/>
        <end position="618"/>
    </location>
</feature>
<evidence type="ECO:0000313" key="3">
    <source>
        <dbReference type="Proteomes" id="UP000308549"/>
    </source>
</evidence>
<evidence type="ECO:0000256" key="1">
    <source>
        <dbReference type="SAM" id="MobiDB-lite"/>
    </source>
</evidence>
<dbReference type="Proteomes" id="UP000308549">
    <property type="component" value="Unassembled WGS sequence"/>
</dbReference>
<organism evidence="2 3">
    <name type="scientific">Salinomyces thailandicus</name>
    <dbReference type="NCBI Taxonomy" id="706561"/>
    <lineage>
        <taxon>Eukaryota</taxon>
        <taxon>Fungi</taxon>
        <taxon>Dikarya</taxon>
        <taxon>Ascomycota</taxon>
        <taxon>Pezizomycotina</taxon>
        <taxon>Dothideomycetes</taxon>
        <taxon>Dothideomycetidae</taxon>
        <taxon>Mycosphaerellales</taxon>
        <taxon>Teratosphaeriaceae</taxon>
        <taxon>Salinomyces</taxon>
    </lineage>
</organism>
<reference evidence="2 3" key="1">
    <citation type="submission" date="2017-03" db="EMBL/GenBank/DDBJ databases">
        <title>Genomes of endolithic fungi from Antarctica.</title>
        <authorList>
            <person name="Coleine C."/>
            <person name="Masonjones S."/>
            <person name="Stajich J.E."/>
        </authorList>
    </citation>
    <scope>NUCLEOTIDE SEQUENCE [LARGE SCALE GENOMIC DNA]</scope>
    <source>
        <strain evidence="2 3">CCFEE 6315</strain>
    </source>
</reference>
<accession>A0A4U0TV79</accession>
<gene>
    <name evidence="2" type="ORF">B0A50_05647</name>
</gene>
<comment type="caution">
    <text evidence="2">The sequence shown here is derived from an EMBL/GenBank/DDBJ whole genome shotgun (WGS) entry which is preliminary data.</text>
</comment>
<feature type="region of interest" description="Disordered" evidence="1">
    <location>
        <begin position="90"/>
        <end position="125"/>
    </location>
</feature>
<feature type="compositionally biased region" description="Basic residues" evidence="1">
    <location>
        <begin position="851"/>
        <end position="868"/>
    </location>
</feature>
<proteinExistence type="predicted"/>
<feature type="compositionally biased region" description="Polar residues" evidence="1">
    <location>
        <begin position="203"/>
        <end position="231"/>
    </location>
</feature>
<feature type="compositionally biased region" description="Acidic residues" evidence="1">
    <location>
        <begin position="690"/>
        <end position="702"/>
    </location>
</feature>
<feature type="region of interest" description="Disordered" evidence="1">
    <location>
        <begin position="640"/>
        <end position="883"/>
    </location>
</feature>
<feature type="compositionally biased region" description="Acidic residues" evidence="1">
    <location>
        <begin position="564"/>
        <end position="581"/>
    </location>
</feature>
<feature type="compositionally biased region" description="Acidic residues" evidence="1">
    <location>
        <begin position="177"/>
        <end position="189"/>
    </location>
</feature>
<feature type="compositionally biased region" description="Basic and acidic residues" evidence="1">
    <location>
        <begin position="763"/>
        <end position="790"/>
    </location>
</feature>
<feature type="compositionally biased region" description="Polar residues" evidence="1">
    <location>
        <begin position="820"/>
        <end position="837"/>
    </location>
</feature>
<dbReference type="EMBL" id="NAJL01000032">
    <property type="protein sequence ID" value="TKA25892.1"/>
    <property type="molecule type" value="Genomic_DNA"/>
</dbReference>
<dbReference type="AlphaFoldDB" id="A0A4U0TV79"/>
<feature type="region of interest" description="Disordered" evidence="1">
    <location>
        <begin position="540"/>
        <end position="618"/>
    </location>
</feature>
<feature type="region of interest" description="Disordered" evidence="1">
    <location>
        <begin position="169"/>
        <end position="189"/>
    </location>
</feature>
<dbReference type="OrthoDB" id="3913393at2759"/>
<feature type="compositionally biased region" description="Acidic residues" evidence="1">
    <location>
        <begin position="736"/>
        <end position="746"/>
    </location>
</feature>
<sequence>MRVNVLFMPRAPPGARGTINAAWICVVGAQPESDLRHVWKRAEKKLKERKREGIKNFAFDHFSNETGAEYDLDDTLGSLFGQAQEARLFARQPSAHQGPNGTPDGTLPKRGPRRRPDWDTSATGTRFEAWEDEALVEGRSKGLQYPEICKKYGIKRADSSLRNRWRTLQKNRNSDASQEDETQGPQDDDLSAGARALVATLATQSSHGASTAQDQGTSIVSQTGIQSTQPKTPAGDAKPTRSRKRKRPIDTANPPSIENSRKRPRHASDAAIPSSSKPTQGGLAFGRKQSQLAFTPVSSASSSHGKLPRAGRTKAVLPTPPDPTVDGEADDELPHAMPSNETSQIDDYQADHVSYARPISPDGSNAQMPHEGLAVGDGNGPVGCENVDQPAGETDEHRPSLGKGRVDDHLANADTSQHFASQTAPGFRTDWRRPPVSGPIFDDHVEELPRGSSNLVKDRWRVPEDTPPPNARRIRWETDKALLHAAQTAFPFDTVKCKRAFEEKVYFRDLAKLLQTKPATEQRSAQIASLTARMDRRYEEWNVEDGKPPKHKRMAPTQTQTQPDDQESADGEIERDEPEVEEVYHGGIQGSIPSEEDYDYLLESGSEPHPGDELNGKDSARLDAYDVFQWLAGGEWRSRLAGTKVGGQEEGVEQRQADEELGGVEDGPEHLGKGLIVPVLPRSSSRGTPQDDEEYDENEEVQYEVASSYVAGERNELQMSEGAARPILKVEQQGGDVEDPQEEAGDSEAVVDRIDTQEDDGDNERKKAENAARVSIKREPQDSDDGDYREASVLPEQKMDAKFAKPPKPLQTKSEARPSSRGQQQVDQPSPDTAQLPSPQPNLGGHNSKSAYKKSRSRRHQAERRRSSRNAASSSAGMLSSEV</sequence>
<name>A0A4U0TV79_9PEZI</name>
<feature type="region of interest" description="Disordered" evidence="1">
    <location>
        <begin position="203"/>
        <end position="345"/>
    </location>
</feature>
<protein>
    <submittedName>
        <fullName evidence="2">Uncharacterized protein</fullName>
    </submittedName>
</protein>
<feature type="compositionally biased region" description="Polar residues" evidence="1">
    <location>
        <begin position="288"/>
        <end position="304"/>
    </location>
</feature>
<keyword evidence="3" id="KW-1185">Reference proteome</keyword>